<dbReference type="InterPro" id="IPR013428">
    <property type="entry name" value="Membrane-bound_put_N"/>
</dbReference>
<keyword evidence="5" id="KW-0732">Signal</keyword>
<dbReference type="InterPro" id="IPR011042">
    <property type="entry name" value="6-blade_b-propeller_TolB-like"/>
</dbReference>
<dbReference type="Gene3D" id="1.10.760.10">
    <property type="entry name" value="Cytochrome c-like domain"/>
    <property type="match status" value="1"/>
</dbReference>
<dbReference type="PANTHER" id="PTHR33546">
    <property type="entry name" value="LARGE, MULTIFUNCTIONAL SECRETED PROTEIN-RELATED"/>
    <property type="match status" value="1"/>
</dbReference>
<feature type="signal peptide" evidence="5">
    <location>
        <begin position="1"/>
        <end position="20"/>
    </location>
</feature>
<dbReference type="InterPro" id="IPR036909">
    <property type="entry name" value="Cyt_c-like_dom_sf"/>
</dbReference>
<dbReference type="NCBIfam" id="TIGR02603">
    <property type="entry name" value="CxxCH_TIGR02603"/>
    <property type="match status" value="1"/>
</dbReference>
<evidence type="ECO:0000313" key="8">
    <source>
        <dbReference type="Proteomes" id="UP000315017"/>
    </source>
</evidence>
<organism evidence="7 8">
    <name type="scientific">Anatilimnocola aggregata</name>
    <dbReference type="NCBI Taxonomy" id="2528021"/>
    <lineage>
        <taxon>Bacteria</taxon>
        <taxon>Pseudomonadati</taxon>
        <taxon>Planctomycetota</taxon>
        <taxon>Planctomycetia</taxon>
        <taxon>Pirellulales</taxon>
        <taxon>Pirellulaceae</taxon>
        <taxon>Anatilimnocola</taxon>
    </lineage>
</organism>
<keyword evidence="1 4" id="KW-0349">Heme</keyword>
<dbReference type="SUPFAM" id="SSF46626">
    <property type="entry name" value="Cytochrome c"/>
    <property type="match status" value="1"/>
</dbReference>
<evidence type="ECO:0000256" key="2">
    <source>
        <dbReference type="ARBA" id="ARBA00022723"/>
    </source>
</evidence>
<name>A0A517YNE3_9BACT</name>
<dbReference type="InterPro" id="IPR011041">
    <property type="entry name" value="Quinoprot_gluc/sorb_DH_b-prop"/>
</dbReference>
<dbReference type="PANTHER" id="PTHR33546:SF1">
    <property type="entry name" value="LARGE, MULTIFUNCTIONAL SECRETED PROTEIN"/>
    <property type="match status" value="1"/>
</dbReference>
<dbReference type="Proteomes" id="UP000315017">
    <property type="component" value="Chromosome"/>
</dbReference>
<dbReference type="SUPFAM" id="SSF50952">
    <property type="entry name" value="Soluble quinoprotein glucose dehydrogenase"/>
    <property type="match status" value="1"/>
</dbReference>
<reference evidence="7 8" key="1">
    <citation type="submission" date="2019-02" db="EMBL/GenBank/DDBJ databases">
        <title>Deep-cultivation of Planctomycetes and their phenomic and genomic characterization uncovers novel biology.</title>
        <authorList>
            <person name="Wiegand S."/>
            <person name="Jogler M."/>
            <person name="Boedeker C."/>
            <person name="Pinto D."/>
            <person name="Vollmers J."/>
            <person name="Rivas-Marin E."/>
            <person name="Kohn T."/>
            <person name="Peeters S.H."/>
            <person name="Heuer A."/>
            <person name="Rast P."/>
            <person name="Oberbeckmann S."/>
            <person name="Bunk B."/>
            <person name="Jeske O."/>
            <person name="Meyerdierks A."/>
            <person name="Storesund J.E."/>
            <person name="Kallscheuer N."/>
            <person name="Luecker S."/>
            <person name="Lage O.M."/>
            <person name="Pohl T."/>
            <person name="Merkel B.J."/>
            <person name="Hornburger P."/>
            <person name="Mueller R.-W."/>
            <person name="Bruemmer F."/>
            <person name="Labrenz M."/>
            <person name="Spormann A.M."/>
            <person name="Op den Camp H."/>
            <person name="Overmann J."/>
            <person name="Amann R."/>
            <person name="Jetten M.S.M."/>
            <person name="Mascher T."/>
            <person name="Medema M.H."/>
            <person name="Devos D.P."/>
            <person name="Kaster A.-K."/>
            <person name="Ovreas L."/>
            <person name="Rohde M."/>
            <person name="Galperin M.Y."/>
            <person name="Jogler C."/>
        </authorList>
    </citation>
    <scope>NUCLEOTIDE SEQUENCE [LARGE SCALE GENOMIC DNA]</scope>
    <source>
        <strain evidence="7 8">ETA_A8</strain>
    </source>
</reference>
<evidence type="ECO:0000256" key="5">
    <source>
        <dbReference type="SAM" id="SignalP"/>
    </source>
</evidence>
<dbReference type="Gene3D" id="2.120.10.30">
    <property type="entry name" value="TolB, C-terminal domain"/>
    <property type="match status" value="1"/>
</dbReference>
<proteinExistence type="predicted"/>
<protein>
    <submittedName>
        <fullName evidence="7">Cytochrome c</fullName>
    </submittedName>
</protein>
<dbReference type="PROSITE" id="PS51007">
    <property type="entry name" value="CYTC"/>
    <property type="match status" value="1"/>
</dbReference>
<feature type="chain" id="PRO_5022141252" evidence="5">
    <location>
        <begin position="21"/>
        <end position="1161"/>
    </location>
</feature>
<dbReference type="KEGG" id="aagg:ETAA8_69010"/>
<evidence type="ECO:0000256" key="4">
    <source>
        <dbReference type="PROSITE-ProRule" id="PRU00433"/>
    </source>
</evidence>
<dbReference type="EMBL" id="CP036274">
    <property type="protein sequence ID" value="QDU31741.1"/>
    <property type="molecule type" value="Genomic_DNA"/>
</dbReference>
<accession>A0A517YNE3</accession>
<feature type="domain" description="Cytochrome c" evidence="6">
    <location>
        <begin position="1023"/>
        <end position="1156"/>
    </location>
</feature>
<keyword evidence="2 4" id="KW-0479">Metal-binding</keyword>
<dbReference type="GO" id="GO:0020037">
    <property type="term" value="F:heme binding"/>
    <property type="evidence" value="ECO:0007669"/>
    <property type="project" value="InterPro"/>
</dbReference>
<dbReference type="InterPro" id="IPR009056">
    <property type="entry name" value="Cyt_c-like_dom"/>
</dbReference>
<dbReference type="GO" id="GO:0009055">
    <property type="term" value="F:electron transfer activity"/>
    <property type="evidence" value="ECO:0007669"/>
    <property type="project" value="InterPro"/>
</dbReference>
<sequence precursor="true">MQRWCLPALLWLCVVSPLLAADPFAEGVRTTPWLSPADEQKAFKLPEGFAINLVAAEPDIQKPLNMQFDERGRIWLTCSVEYPYAAPNDRPGKDSIRVLEDTDGDGRFEKMTIFADGLNIPIGIYPWKGGCIAFSIPDIIHFEDTDGDGLCDKRTKLYGPFDTSRDTHGMCNAFRRGFDGWLYACHGFNNQSKVKGADGNEVTMNSGNTFRFKLDGSRIEHFTYGQVNPFGMCMDERFNIFTADCHSKPIYQLLRGGYYPSFGRPHDGLGFVPPMMDHLHGSTAICGLTTYTGENFPEKYRGLFFSGNVMTSRINCNAAEYHGSTIRAKEQPDFLSTSDPWFRPVDIHIGPDGAMYVLDFYNRIIGHYEVPLPHPGRDRTSGRIWRIAYTGNDPKTKPAKMPRDLKGLSTKELLVELENPNLQRRLTVQHYLSDVVGEKCKEEVVAFLKAAKPQSSAFVHTLWMLERFRSNDSDEALMRSRSTTELSQIHHAKIVANRPEAEFLPEAITLSFTETPPFVRRADAEAIGAHPNPDAIKILLESLGTVAKDDTHLSYTIRIALRNQLSATQSLQRLDALELTPAESAELASICLAVNSPAAATILLRQIEAGKVSGDQLAIYIQHAAKNASGDVVARMVPLAKKQFADDLPLQARMVLGIQAGLATRNEQPGEQLQTWAQELCQQLLAAAKTESLPWEAVSVEGLPPSQQPWVMQERASKDGDKESKFFSSLPRGETLTGIYRSKPFELPVKFSFWAAGHNGVSNQPATDKNKIVLRHAETKEILAESVPPRNDVAQRIEWDLQKFAGQRGYLELIDGDTRTGYAWLAVGRFSVSALNPVQQVAQQTAGCELATKFKLADLRPRLGELLAGDNTDAAVRAAAGLAFVALESQAANRAVATALGSSELAGVDRAKLLNDLSSGDEARVAEALKLSLKASPLRLQTLIADTLTSDKPGAEVLFSLVKAGQASPRLLMIPAIATRLNAMGGQPWKDRIAELTAGLPTDAEARDKLIAERKIALDKNLASGTRGAELFTKNCANCHQIAGKGALVGPQLDGIGLRGRDRILEDVLDPNRNVDVAFRTTTLQLADGRVVSGLVRREEGALLVLVDALGKEFTIPKNDIEERKQTQLSLMPANVGETVSPADFADLATYLLEQKKPQEK</sequence>
<dbReference type="GO" id="GO:0046872">
    <property type="term" value="F:metal ion binding"/>
    <property type="evidence" value="ECO:0007669"/>
    <property type="project" value="UniProtKB-KW"/>
</dbReference>
<dbReference type="InterPro" id="IPR055557">
    <property type="entry name" value="DUF7133"/>
</dbReference>
<keyword evidence="3 4" id="KW-0408">Iron</keyword>
<dbReference type="Pfam" id="PF23500">
    <property type="entry name" value="DUF7133"/>
    <property type="match status" value="1"/>
</dbReference>
<evidence type="ECO:0000313" key="7">
    <source>
        <dbReference type="EMBL" id="QDU31741.1"/>
    </source>
</evidence>
<evidence type="ECO:0000259" key="6">
    <source>
        <dbReference type="PROSITE" id="PS51007"/>
    </source>
</evidence>
<dbReference type="InterPro" id="IPR013427">
    <property type="entry name" value="Haem-bd_dom_put"/>
</dbReference>
<dbReference type="AlphaFoldDB" id="A0A517YNE3"/>
<gene>
    <name evidence="7" type="ORF">ETAA8_69010</name>
</gene>
<dbReference type="NCBIfam" id="TIGR02604">
    <property type="entry name" value="Piru_Ver_Nterm"/>
    <property type="match status" value="1"/>
</dbReference>
<evidence type="ECO:0000256" key="1">
    <source>
        <dbReference type="ARBA" id="ARBA00022617"/>
    </source>
</evidence>
<evidence type="ECO:0000256" key="3">
    <source>
        <dbReference type="ARBA" id="ARBA00023004"/>
    </source>
</evidence>
<dbReference type="Pfam" id="PF00034">
    <property type="entry name" value="Cytochrom_C"/>
    <property type="match status" value="1"/>
</dbReference>
<dbReference type="RefSeq" id="WP_202921425.1">
    <property type="nucleotide sequence ID" value="NZ_CP036274.1"/>
</dbReference>
<keyword evidence="8" id="KW-1185">Reference proteome</keyword>